<evidence type="ECO:0000256" key="1">
    <source>
        <dbReference type="ARBA" id="ARBA00004141"/>
    </source>
</evidence>
<dbReference type="EMBL" id="JAYLLH010000037">
    <property type="protein sequence ID" value="MEC3863103.1"/>
    <property type="molecule type" value="Genomic_DNA"/>
</dbReference>
<dbReference type="PANTHER" id="PTHR12726:SF0">
    <property type="entry name" value="CERAMIDE GLUCOSYLTRANSFERASE"/>
    <property type="match status" value="1"/>
</dbReference>
<gene>
    <name evidence="10" type="ORF">VK792_17560</name>
</gene>
<comment type="caution">
    <text evidence="10">The sequence shown here is derived from an EMBL/GenBank/DDBJ whole genome shotgun (WGS) entry which is preliminary data.</text>
</comment>
<keyword evidence="5" id="KW-0808">Transferase</keyword>
<feature type="transmembrane region" description="Helical" evidence="9">
    <location>
        <begin position="293"/>
        <end position="318"/>
    </location>
</feature>
<evidence type="ECO:0000256" key="4">
    <source>
        <dbReference type="ARBA" id="ARBA00022676"/>
    </source>
</evidence>
<comment type="pathway">
    <text evidence="3">Sphingolipid metabolism.</text>
</comment>
<evidence type="ECO:0000256" key="8">
    <source>
        <dbReference type="ARBA" id="ARBA00023136"/>
    </source>
</evidence>
<accession>A0ABU6HKX1</accession>
<dbReference type="RefSeq" id="WP_326299172.1">
    <property type="nucleotide sequence ID" value="NZ_JAYLLH010000037.1"/>
</dbReference>
<evidence type="ECO:0000313" key="10">
    <source>
        <dbReference type="EMBL" id="MEC3863103.1"/>
    </source>
</evidence>
<evidence type="ECO:0000256" key="9">
    <source>
        <dbReference type="SAM" id="Phobius"/>
    </source>
</evidence>
<dbReference type="PANTHER" id="PTHR12726">
    <property type="entry name" value="CERAMIDE GLUCOSYLTRANSFERASE"/>
    <property type="match status" value="1"/>
</dbReference>
<evidence type="ECO:0000256" key="7">
    <source>
        <dbReference type="ARBA" id="ARBA00022989"/>
    </source>
</evidence>
<keyword evidence="8 9" id="KW-0472">Membrane</keyword>
<evidence type="ECO:0000256" key="5">
    <source>
        <dbReference type="ARBA" id="ARBA00022679"/>
    </source>
</evidence>
<reference evidence="10 11" key="1">
    <citation type="submission" date="2024-01" db="EMBL/GenBank/DDBJ databases">
        <title>Mesobacterium rodlantinim sp. nov., isolated from shallow sea hydrothermal systems off Kueishantao Island.</title>
        <authorList>
            <person name="Su Z."/>
            <person name="Tang K."/>
        </authorList>
    </citation>
    <scope>NUCLEOTIDE SEQUENCE [LARGE SCALE GENOMIC DNA]</scope>
    <source>
        <strain evidence="10 11">TK19101</strain>
    </source>
</reference>
<proteinExistence type="predicted"/>
<dbReference type="Pfam" id="PF13506">
    <property type="entry name" value="Glyco_transf_21"/>
    <property type="match status" value="1"/>
</dbReference>
<protein>
    <submittedName>
        <fullName evidence="10">Ceramide glucosyltransferase</fullName>
    </submittedName>
</protein>
<name>A0ABU6HKX1_9RHOB</name>
<dbReference type="SUPFAM" id="SSF53448">
    <property type="entry name" value="Nucleotide-diphospho-sugar transferases"/>
    <property type="match status" value="1"/>
</dbReference>
<dbReference type="Gene3D" id="3.90.550.10">
    <property type="entry name" value="Spore Coat Polysaccharide Biosynthesis Protein SpsA, Chain A"/>
    <property type="match status" value="1"/>
</dbReference>
<organism evidence="10 11">
    <name type="scientific">Mesobacterium hydrothermale</name>
    <dbReference type="NCBI Taxonomy" id="3111907"/>
    <lineage>
        <taxon>Bacteria</taxon>
        <taxon>Pseudomonadati</taxon>
        <taxon>Pseudomonadota</taxon>
        <taxon>Alphaproteobacteria</taxon>
        <taxon>Rhodobacterales</taxon>
        <taxon>Roseobacteraceae</taxon>
        <taxon>Mesobacterium</taxon>
    </lineage>
</organism>
<dbReference type="InterPro" id="IPR029044">
    <property type="entry name" value="Nucleotide-diphossugar_trans"/>
</dbReference>
<keyword evidence="4" id="KW-0328">Glycosyltransferase</keyword>
<keyword evidence="7 9" id="KW-1133">Transmembrane helix</keyword>
<evidence type="ECO:0000256" key="6">
    <source>
        <dbReference type="ARBA" id="ARBA00022692"/>
    </source>
</evidence>
<evidence type="ECO:0000256" key="3">
    <source>
        <dbReference type="ARBA" id="ARBA00004991"/>
    </source>
</evidence>
<feature type="transmembrane region" description="Helical" evidence="9">
    <location>
        <begin position="6"/>
        <end position="27"/>
    </location>
</feature>
<dbReference type="Proteomes" id="UP001348149">
    <property type="component" value="Unassembled WGS sequence"/>
</dbReference>
<sequence length="375" mass="40768">MLYLAGLALTMSTGLLLVHLISIGLALPRLKKSRPDCPPPVAAPRVTVLRPFKGLEYRLEETLGSSLTLDYPDYQVFFCVDDANDPAVPLVRRLIDAHPDVEAKLLIGRDTGGRNPKINNLMKGWRAADGAYVAMADSNIILPPDYLSQLVSRWDDTTGLVSSPAAGIDPRNFGGAVECAFLNGYQARWQAAADQLGMGYAQGKTLFWNRDFLDQRGGPQALGDAIAEDAASTILVRGAGLRVRLTRAPFDQPIGARRFATIWKRQVRWAIIRRVAFPGLFLGEPLTSAALPLLLFLFGIAALGMSLWLGLLFAALWYGAEWGLTRVAGWPLSLEIIAASLCRDAMIPLLWGIAWTRSSFDWKGNTVGAPGGGQP</sequence>
<comment type="pathway">
    <text evidence="2">Lipid metabolism; sphingolipid metabolism.</text>
</comment>
<keyword evidence="6 9" id="KW-0812">Transmembrane</keyword>
<keyword evidence="11" id="KW-1185">Reference proteome</keyword>
<evidence type="ECO:0000256" key="2">
    <source>
        <dbReference type="ARBA" id="ARBA00004760"/>
    </source>
</evidence>
<dbReference type="CDD" id="cd02520">
    <property type="entry name" value="Glucosylceramide_synthase"/>
    <property type="match status" value="1"/>
</dbReference>
<evidence type="ECO:0000313" key="11">
    <source>
        <dbReference type="Proteomes" id="UP001348149"/>
    </source>
</evidence>
<comment type="subcellular location">
    <subcellularLocation>
        <location evidence="1">Membrane</location>
        <topology evidence="1">Multi-pass membrane protein</topology>
    </subcellularLocation>
</comment>
<dbReference type="InterPro" id="IPR025993">
    <property type="entry name" value="Ceramide_glucosylTrfase"/>
</dbReference>